<evidence type="ECO:0000313" key="1">
    <source>
        <dbReference type="EMBL" id="KAL2718900.1"/>
    </source>
</evidence>
<protein>
    <submittedName>
        <fullName evidence="1">Uncharacterized protein</fullName>
    </submittedName>
</protein>
<reference evidence="1 2" key="1">
    <citation type="journal article" date="2024" name="Ann. Entomol. Soc. Am.">
        <title>Genomic analyses of the southern and eastern yellowjacket wasps (Hymenoptera: Vespidae) reveal evolutionary signatures of social life.</title>
        <authorList>
            <person name="Catto M.A."/>
            <person name="Caine P.B."/>
            <person name="Orr S.E."/>
            <person name="Hunt B.G."/>
            <person name="Goodisman M.A.D."/>
        </authorList>
    </citation>
    <scope>NUCLEOTIDE SEQUENCE [LARGE SCALE GENOMIC DNA]</scope>
    <source>
        <strain evidence="1">233</strain>
        <tissue evidence="1">Head and thorax</tissue>
    </source>
</reference>
<name>A0ABD2AGC7_VESSQ</name>
<accession>A0ABD2AGC7</accession>
<organism evidence="1 2">
    <name type="scientific">Vespula squamosa</name>
    <name type="common">Southern yellow jacket</name>
    <name type="synonym">Wasp</name>
    <dbReference type="NCBI Taxonomy" id="30214"/>
    <lineage>
        <taxon>Eukaryota</taxon>
        <taxon>Metazoa</taxon>
        <taxon>Ecdysozoa</taxon>
        <taxon>Arthropoda</taxon>
        <taxon>Hexapoda</taxon>
        <taxon>Insecta</taxon>
        <taxon>Pterygota</taxon>
        <taxon>Neoptera</taxon>
        <taxon>Endopterygota</taxon>
        <taxon>Hymenoptera</taxon>
        <taxon>Apocrita</taxon>
        <taxon>Aculeata</taxon>
        <taxon>Vespoidea</taxon>
        <taxon>Vespidae</taxon>
        <taxon>Vespinae</taxon>
        <taxon>Vespula</taxon>
    </lineage>
</organism>
<gene>
    <name evidence="1" type="ORF">V1478_011319</name>
</gene>
<sequence>MTSNESNLLDYRNRTLEVTFFLDKNLTNQTQETFLSTRKSHKLAGIHVYYGYMLEGCIVRTNEE</sequence>
<proteinExistence type="predicted"/>
<dbReference type="EMBL" id="JAUDFV010000151">
    <property type="protein sequence ID" value="KAL2718900.1"/>
    <property type="molecule type" value="Genomic_DNA"/>
</dbReference>
<keyword evidence="2" id="KW-1185">Reference proteome</keyword>
<comment type="caution">
    <text evidence="1">The sequence shown here is derived from an EMBL/GenBank/DDBJ whole genome shotgun (WGS) entry which is preliminary data.</text>
</comment>
<dbReference type="Proteomes" id="UP001607302">
    <property type="component" value="Unassembled WGS sequence"/>
</dbReference>
<evidence type="ECO:0000313" key="2">
    <source>
        <dbReference type="Proteomes" id="UP001607302"/>
    </source>
</evidence>
<dbReference type="AlphaFoldDB" id="A0ABD2AGC7"/>